<feature type="signal peptide" evidence="3">
    <location>
        <begin position="1"/>
        <end position="21"/>
    </location>
</feature>
<evidence type="ECO:0008006" key="6">
    <source>
        <dbReference type="Google" id="ProtNLM"/>
    </source>
</evidence>
<dbReference type="AlphaFoldDB" id="A0A1H8KWJ2"/>
<feature type="region of interest" description="Disordered" evidence="1">
    <location>
        <begin position="26"/>
        <end position="79"/>
    </location>
</feature>
<sequence length="317" mass="34153">MRGRGAVVGLAALVWAVAALAQDQGGQGSLVPDLAPQETLPRPSAPRDVEPLASEAETEAQSTTEAVEAGDTPGAPVDVSPAEQVVAGLSSDSVAITASFDGSDILIYGAIKRETPIPSGPPLQVIVTVEAPSTAVTVWRKARRLGIWMNTESVRVAAAPNFYAVASTAPLDSILLPEWDARYRISIPLALRAFAGTEEVDNIVPFTQALMRLREEHDLYRLDEAGVHLIDQTLFRADVSLPANLIEGAYKTRIFLLRDGQVMDVFVAPINVRKVGLERWLYRLAFDQPFLYGLMSLAVAIGAGWGASALFRRLRRG</sequence>
<dbReference type="EMBL" id="FODE01000025">
    <property type="protein sequence ID" value="SEN97277.1"/>
    <property type="molecule type" value="Genomic_DNA"/>
</dbReference>
<dbReference type="RefSeq" id="WP_244519271.1">
    <property type="nucleotide sequence ID" value="NZ_CP067124.1"/>
</dbReference>
<dbReference type="InterPro" id="IPR019088">
    <property type="entry name" value="CHP02186-rel_TM"/>
</dbReference>
<feature type="compositionally biased region" description="Low complexity" evidence="1">
    <location>
        <begin position="53"/>
        <end position="69"/>
    </location>
</feature>
<dbReference type="Proteomes" id="UP000199054">
    <property type="component" value="Unassembled WGS sequence"/>
</dbReference>
<protein>
    <recommendedName>
        <fullName evidence="6">Transmembrane protein (Alph_Pro_TM)</fullName>
    </recommendedName>
</protein>
<keyword evidence="3" id="KW-0732">Signal</keyword>
<keyword evidence="2" id="KW-0472">Membrane</keyword>
<evidence type="ECO:0000256" key="3">
    <source>
        <dbReference type="SAM" id="SignalP"/>
    </source>
</evidence>
<organism evidence="4 5">
    <name type="scientific">Paracoccus alcaliphilus</name>
    <dbReference type="NCBI Taxonomy" id="34002"/>
    <lineage>
        <taxon>Bacteria</taxon>
        <taxon>Pseudomonadati</taxon>
        <taxon>Pseudomonadota</taxon>
        <taxon>Alphaproteobacteria</taxon>
        <taxon>Rhodobacterales</taxon>
        <taxon>Paracoccaceae</taxon>
        <taxon>Paracoccus</taxon>
    </lineage>
</organism>
<evidence type="ECO:0000256" key="1">
    <source>
        <dbReference type="SAM" id="MobiDB-lite"/>
    </source>
</evidence>
<name>A0A1H8KWJ2_9RHOB</name>
<feature type="transmembrane region" description="Helical" evidence="2">
    <location>
        <begin position="290"/>
        <end position="311"/>
    </location>
</feature>
<accession>A0A1H8KWJ2</accession>
<evidence type="ECO:0000313" key="4">
    <source>
        <dbReference type="EMBL" id="SEN97277.1"/>
    </source>
</evidence>
<dbReference type="STRING" id="34002.SAMN04489859_102553"/>
<keyword evidence="5" id="KW-1185">Reference proteome</keyword>
<dbReference type="Pfam" id="PF09608">
    <property type="entry name" value="Alph_Pro_TM"/>
    <property type="match status" value="1"/>
</dbReference>
<keyword evidence="2" id="KW-1133">Transmembrane helix</keyword>
<feature type="chain" id="PRO_5011772094" description="Transmembrane protein (Alph_Pro_TM)" evidence="3">
    <location>
        <begin position="22"/>
        <end position="317"/>
    </location>
</feature>
<gene>
    <name evidence="4" type="ORF">SAMN04489859_102553</name>
</gene>
<evidence type="ECO:0000256" key="2">
    <source>
        <dbReference type="SAM" id="Phobius"/>
    </source>
</evidence>
<reference evidence="4 5" key="1">
    <citation type="submission" date="2016-10" db="EMBL/GenBank/DDBJ databases">
        <authorList>
            <person name="de Groot N.N."/>
        </authorList>
    </citation>
    <scope>NUCLEOTIDE SEQUENCE [LARGE SCALE GENOMIC DNA]</scope>
    <source>
        <strain evidence="4 5">DSM 8512</strain>
    </source>
</reference>
<proteinExistence type="predicted"/>
<evidence type="ECO:0000313" key="5">
    <source>
        <dbReference type="Proteomes" id="UP000199054"/>
    </source>
</evidence>
<keyword evidence="2" id="KW-0812">Transmembrane</keyword>